<dbReference type="SUPFAM" id="SSF53474">
    <property type="entry name" value="alpha/beta-Hydrolases"/>
    <property type="match status" value="1"/>
</dbReference>
<sequence length="267" mass="28975">MHAVERGAGTPLVMIHGFGVDHRILTSLDPALGALGGWRRVYLDLPGTAGTPIGDVASTSDIADAVEHEIDKLLGDEPFAILGNSFGAMVARKVAHDLRPQVLGLATLAGVFVAQQRLRTLPSRTVLHEDPVAVRGAGAAALDYVEVAVEQHPEGVRTFLEHVHPGLTSVDRSALARIEQQYAFDVEPEDASPEPFMMPVLIVTARQDHVVGFEDASNRLEHYPRATFVILDAAGHNVHLDRPVVVEALIVDWLQRVRASRRTLGDR</sequence>
<protein>
    <submittedName>
        <fullName evidence="2">Pimeloyl-ACP methyl ester carboxylesterase</fullName>
    </submittedName>
</protein>
<feature type="domain" description="AB hydrolase-1" evidence="1">
    <location>
        <begin position="11"/>
        <end position="243"/>
    </location>
</feature>
<evidence type="ECO:0000259" key="1">
    <source>
        <dbReference type="Pfam" id="PF00561"/>
    </source>
</evidence>
<dbReference type="EMBL" id="PDJG01000001">
    <property type="protein sequence ID" value="PFG33922.1"/>
    <property type="molecule type" value="Genomic_DNA"/>
</dbReference>
<dbReference type="InterPro" id="IPR029058">
    <property type="entry name" value="AB_hydrolase_fold"/>
</dbReference>
<dbReference type="AlphaFoldDB" id="A0A2A9E6Q9"/>
<dbReference type="GO" id="GO:0003824">
    <property type="term" value="F:catalytic activity"/>
    <property type="evidence" value="ECO:0007669"/>
    <property type="project" value="UniProtKB-ARBA"/>
</dbReference>
<dbReference type="RefSeq" id="WP_098455045.1">
    <property type="nucleotide sequence ID" value="NZ_PDJG01000001.1"/>
</dbReference>
<organism evidence="2 3">
    <name type="scientific">Sanguibacter antarcticus</name>
    <dbReference type="NCBI Taxonomy" id="372484"/>
    <lineage>
        <taxon>Bacteria</taxon>
        <taxon>Bacillati</taxon>
        <taxon>Actinomycetota</taxon>
        <taxon>Actinomycetes</taxon>
        <taxon>Micrococcales</taxon>
        <taxon>Sanguibacteraceae</taxon>
        <taxon>Sanguibacter</taxon>
    </lineage>
</organism>
<reference evidence="2 3" key="1">
    <citation type="submission" date="2017-10" db="EMBL/GenBank/DDBJ databases">
        <title>Sequencing the genomes of 1000 actinobacteria strains.</title>
        <authorList>
            <person name="Klenk H.-P."/>
        </authorList>
    </citation>
    <scope>NUCLEOTIDE SEQUENCE [LARGE SCALE GENOMIC DNA]</scope>
    <source>
        <strain evidence="2 3">DSM 18966</strain>
    </source>
</reference>
<evidence type="ECO:0000313" key="3">
    <source>
        <dbReference type="Proteomes" id="UP000225548"/>
    </source>
</evidence>
<dbReference type="Proteomes" id="UP000225548">
    <property type="component" value="Unassembled WGS sequence"/>
</dbReference>
<dbReference type="Gene3D" id="3.40.50.1820">
    <property type="entry name" value="alpha/beta hydrolase"/>
    <property type="match status" value="1"/>
</dbReference>
<evidence type="ECO:0000313" key="2">
    <source>
        <dbReference type="EMBL" id="PFG33922.1"/>
    </source>
</evidence>
<comment type="caution">
    <text evidence="2">The sequence shown here is derived from an EMBL/GenBank/DDBJ whole genome shotgun (WGS) entry which is preliminary data.</text>
</comment>
<gene>
    <name evidence="2" type="ORF">ATL42_1821</name>
</gene>
<dbReference type="InterPro" id="IPR000073">
    <property type="entry name" value="AB_hydrolase_1"/>
</dbReference>
<dbReference type="Pfam" id="PF00561">
    <property type="entry name" value="Abhydrolase_1"/>
    <property type="match status" value="1"/>
</dbReference>
<proteinExistence type="predicted"/>
<dbReference type="PANTHER" id="PTHR43798:SF6">
    <property type="entry name" value="HYDROLASE, PUTATIVE (AFU_ORTHOLOGUE AFUA_4G13070)-RELATED"/>
    <property type="match status" value="1"/>
</dbReference>
<keyword evidence="3" id="KW-1185">Reference proteome</keyword>
<dbReference type="OrthoDB" id="27092at2"/>
<dbReference type="PANTHER" id="PTHR43798">
    <property type="entry name" value="MONOACYLGLYCEROL LIPASE"/>
    <property type="match status" value="1"/>
</dbReference>
<dbReference type="InterPro" id="IPR050266">
    <property type="entry name" value="AB_hydrolase_sf"/>
</dbReference>
<accession>A0A2A9E6Q9</accession>
<name>A0A2A9E6Q9_9MICO</name>